<dbReference type="SUPFAM" id="SSF46626">
    <property type="entry name" value="Cytochrome c"/>
    <property type="match status" value="1"/>
</dbReference>
<gene>
    <name evidence="6" type="ORF">FPE01S_02_05770</name>
</gene>
<keyword evidence="1 4" id="KW-0349">Heme</keyword>
<dbReference type="EMBL" id="BBWV01000002">
    <property type="protein sequence ID" value="GAO43472.1"/>
    <property type="molecule type" value="Genomic_DNA"/>
</dbReference>
<dbReference type="GO" id="GO:0009055">
    <property type="term" value="F:electron transfer activity"/>
    <property type="evidence" value="ECO:0007669"/>
    <property type="project" value="InterPro"/>
</dbReference>
<dbReference type="PANTHER" id="PTHR35008">
    <property type="entry name" value="BLL4482 PROTEIN-RELATED"/>
    <property type="match status" value="1"/>
</dbReference>
<dbReference type="GO" id="GO:0046872">
    <property type="term" value="F:metal ion binding"/>
    <property type="evidence" value="ECO:0007669"/>
    <property type="project" value="UniProtKB-KW"/>
</dbReference>
<accession>A0A0E9N0F3</accession>
<evidence type="ECO:0000256" key="1">
    <source>
        <dbReference type="ARBA" id="ARBA00022617"/>
    </source>
</evidence>
<protein>
    <submittedName>
        <fullName evidence="6">Putative cytochrome c</fullName>
    </submittedName>
</protein>
<dbReference type="Gene3D" id="1.10.760.10">
    <property type="entry name" value="Cytochrome c-like domain"/>
    <property type="match status" value="1"/>
</dbReference>
<sequence>MYKIIAGAAVLLALAFTARQPLPKGSLERGKKVYATNCLACHQADGSGVPNLNPTLAKTPQVTGDRQKLINIILKGLDEEIEINGESFSNPMPSQAHLSDQEIADVLTYVRNSFGNKGTAVSAAMVTTERKKM</sequence>
<keyword evidence="2 4" id="KW-0479">Metal-binding</keyword>
<name>A0A0E9N0F3_9BACT</name>
<reference evidence="6 7" key="1">
    <citation type="submission" date="2015-04" db="EMBL/GenBank/DDBJ databases">
        <title>Whole genome shotgun sequence of Flavihumibacter petaseus NBRC 106054.</title>
        <authorList>
            <person name="Miyazawa S."/>
            <person name="Hosoyama A."/>
            <person name="Hashimoto M."/>
            <person name="Noguchi M."/>
            <person name="Tsuchikane K."/>
            <person name="Ohji S."/>
            <person name="Yamazoe A."/>
            <person name="Ichikawa N."/>
            <person name="Kimura A."/>
            <person name="Fujita N."/>
        </authorList>
    </citation>
    <scope>NUCLEOTIDE SEQUENCE [LARGE SCALE GENOMIC DNA]</scope>
    <source>
        <strain evidence="6 7">NBRC 106054</strain>
    </source>
</reference>
<organism evidence="6 7">
    <name type="scientific">Flavihumibacter petaseus NBRC 106054</name>
    <dbReference type="NCBI Taxonomy" id="1220578"/>
    <lineage>
        <taxon>Bacteria</taxon>
        <taxon>Pseudomonadati</taxon>
        <taxon>Bacteroidota</taxon>
        <taxon>Chitinophagia</taxon>
        <taxon>Chitinophagales</taxon>
        <taxon>Chitinophagaceae</taxon>
        <taxon>Flavihumibacter</taxon>
    </lineage>
</organism>
<dbReference type="PANTHER" id="PTHR35008:SF8">
    <property type="entry name" value="ALCOHOL DEHYDROGENASE CYTOCHROME C SUBUNIT"/>
    <property type="match status" value="1"/>
</dbReference>
<evidence type="ECO:0000256" key="3">
    <source>
        <dbReference type="ARBA" id="ARBA00023004"/>
    </source>
</evidence>
<dbReference type="PROSITE" id="PS51007">
    <property type="entry name" value="CYTC"/>
    <property type="match status" value="1"/>
</dbReference>
<comment type="caution">
    <text evidence="6">The sequence shown here is derived from an EMBL/GenBank/DDBJ whole genome shotgun (WGS) entry which is preliminary data.</text>
</comment>
<dbReference type="STRING" id="1220578.FPE01S_02_05770"/>
<dbReference type="OrthoDB" id="9811395at2"/>
<evidence type="ECO:0000256" key="4">
    <source>
        <dbReference type="PROSITE-ProRule" id="PRU00433"/>
    </source>
</evidence>
<dbReference type="Proteomes" id="UP000033121">
    <property type="component" value="Unassembled WGS sequence"/>
</dbReference>
<feature type="domain" description="Cytochrome c" evidence="5">
    <location>
        <begin position="25"/>
        <end position="114"/>
    </location>
</feature>
<keyword evidence="3 4" id="KW-0408">Iron</keyword>
<dbReference type="RefSeq" id="WP_046369343.1">
    <property type="nucleotide sequence ID" value="NZ_BBWV01000002.1"/>
</dbReference>
<dbReference type="GO" id="GO:0020037">
    <property type="term" value="F:heme binding"/>
    <property type="evidence" value="ECO:0007669"/>
    <property type="project" value="InterPro"/>
</dbReference>
<proteinExistence type="predicted"/>
<evidence type="ECO:0000256" key="2">
    <source>
        <dbReference type="ARBA" id="ARBA00022723"/>
    </source>
</evidence>
<keyword evidence="7" id="KW-1185">Reference proteome</keyword>
<evidence type="ECO:0000313" key="7">
    <source>
        <dbReference type="Proteomes" id="UP000033121"/>
    </source>
</evidence>
<dbReference type="InterPro" id="IPR009056">
    <property type="entry name" value="Cyt_c-like_dom"/>
</dbReference>
<evidence type="ECO:0000259" key="5">
    <source>
        <dbReference type="PROSITE" id="PS51007"/>
    </source>
</evidence>
<dbReference type="Pfam" id="PF00034">
    <property type="entry name" value="Cytochrom_C"/>
    <property type="match status" value="1"/>
</dbReference>
<dbReference type="AlphaFoldDB" id="A0A0E9N0F3"/>
<dbReference type="InterPro" id="IPR036909">
    <property type="entry name" value="Cyt_c-like_dom_sf"/>
</dbReference>
<dbReference type="InterPro" id="IPR051459">
    <property type="entry name" value="Cytochrome_c-type_DH"/>
</dbReference>
<evidence type="ECO:0000313" key="6">
    <source>
        <dbReference type="EMBL" id="GAO43472.1"/>
    </source>
</evidence>